<dbReference type="Pfam" id="PF13556">
    <property type="entry name" value="HTH_30"/>
    <property type="match status" value="1"/>
</dbReference>
<dbReference type="InterPro" id="IPR042070">
    <property type="entry name" value="PucR_C-HTH_sf"/>
</dbReference>
<accession>A0A7X8TK93</accession>
<sequence>MDLTGVFTASRNTEVTSLTAERRAQIMESLLDSMNQEDPMRGLVLELGKLCSGSTAIFSSDAEMLSCAGAAPFHLIRASLDQLHGNGENTTEVGRWSVRGSRVTVRAHTYTVVLAAIDTDLQNPEHDFALDVVHRLLGSLDAVDSFAAIQLAHRSGLLLKELELGIPASREPHSWRRMSEFGFTPFSEVRVLAGSPYNGERLTKADLRQLASVSGRRRAVLVQEADTYVRDYPAFFLLTAADRGFESWLQELEENFLLGVSEEFVQLSSMPEVLRATELAHSIAVAEYSAKPSDPRQAVKVESLRPHEWLLARISSTRDRLQLKGYAAELRAHPEMLHTAITYLVSNMDIAASARCLMIHPNTMRYRLSKVEAIIGDQLNNPEVIADLYLSLSEEIKAYR</sequence>
<gene>
    <name evidence="2" type="ORF">HGQ17_06175</name>
</gene>
<dbReference type="EMBL" id="JABAHY010000004">
    <property type="protein sequence ID" value="NLS09598.1"/>
    <property type="molecule type" value="Genomic_DNA"/>
</dbReference>
<evidence type="ECO:0000313" key="3">
    <source>
        <dbReference type="Proteomes" id="UP000523139"/>
    </source>
</evidence>
<keyword evidence="3" id="KW-1185">Reference proteome</keyword>
<proteinExistence type="predicted"/>
<dbReference type="Proteomes" id="UP000523139">
    <property type="component" value="Unassembled WGS sequence"/>
</dbReference>
<protein>
    <submittedName>
        <fullName evidence="2">PucR family transcriptional regulator</fullName>
    </submittedName>
</protein>
<dbReference type="AlphaFoldDB" id="A0A7X8TK93"/>
<evidence type="ECO:0000313" key="2">
    <source>
        <dbReference type="EMBL" id="NLS09598.1"/>
    </source>
</evidence>
<organism evidence="2 3">
    <name type="scientific">Nesterenkonia sedimenti</name>
    <dbReference type="NCBI Taxonomy" id="1463632"/>
    <lineage>
        <taxon>Bacteria</taxon>
        <taxon>Bacillati</taxon>
        <taxon>Actinomycetota</taxon>
        <taxon>Actinomycetes</taxon>
        <taxon>Micrococcales</taxon>
        <taxon>Micrococcaceae</taxon>
        <taxon>Nesterenkonia</taxon>
    </lineage>
</organism>
<feature type="domain" description="PucR C-terminal helix-turn-helix" evidence="1">
    <location>
        <begin position="337"/>
        <end position="392"/>
    </location>
</feature>
<dbReference type="RefSeq" id="WP_168887092.1">
    <property type="nucleotide sequence ID" value="NZ_JABAHY010000004.1"/>
</dbReference>
<comment type="caution">
    <text evidence="2">The sequence shown here is derived from an EMBL/GenBank/DDBJ whole genome shotgun (WGS) entry which is preliminary data.</text>
</comment>
<evidence type="ECO:0000259" key="1">
    <source>
        <dbReference type="Pfam" id="PF13556"/>
    </source>
</evidence>
<dbReference type="InterPro" id="IPR051448">
    <property type="entry name" value="CdaR-like_regulators"/>
</dbReference>
<reference evidence="2 3" key="1">
    <citation type="submission" date="2020-04" db="EMBL/GenBank/DDBJ databases">
        <title>Nesterenkonia sp. nov., isolated from marine sediment.</title>
        <authorList>
            <person name="Zhang G."/>
        </authorList>
    </citation>
    <scope>NUCLEOTIDE SEQUENCE [LARGE SCALE GENOMIC DNA]</scope>
    <source>
        <strain evidence="2 3">MY13</strain>
    </source>
</reference>
<dbReference type="PANTHER" id="PTHR33744:SF1">
    <property type="entry name" value="DNA-BINDING TRANSCRIPTIONAL ACTIVATOR ADER"/>
    <property type="match status" value="1"/>
</dbReference>
<dbReference type="Gene3D" id="1.10.10.2840">
    <property type="entry name" value="PucR C-terminal helix-turn-helix domain"/>
    <property type="match status" value="1"/>
</dbReference>
<dbReference type="PANTHER" id="PTHR33744">
    <property type="entry name" value="CARBOHYDRATE DIACID REGULATOR"/>
    <property type="match status" value="1"/>
</dbReference>
<dbReference type="InterPro" id="IPR025736">
    <property type="entry name" value="PucR_C-HTH_dom"/>
</dbReference>
<name>A0A7X8TK93_9MICC</name>